<evidence type="ECO:0000313" key="8">
    <source>
        <dbReference type="EMBL" id="MBP3984339.1"/>
    </source>
</evidence>
<keyword evidence="6 7" id="KW-0472">Membrane</keyword>
<feature type="transmembrane region" description="Helical" evidence="7">
    <location>
        <begin position="6"/>
        <end position="31"/>
    </location>
</feature>
<dbReference type="EMBL" id="JAGKTC010000002">
    <property type="protein sequence ID" value="MBP3984339.1"/>
    <property type="molecule type" value="Genomic_DNA"/>
</dbReference>
<evidence type="ECO:0000256" key="3">
    <source>
        <dbReference type="ARBA" id="ARBA00022475"/>
    </source>
</evidence>
<dbReference type="PANTHER" id="PTHR40043:SF1">
    <property type="entry name" value="UPF0719 INNER MEMBRANE PROTEIN YJFL"/>
    <property type="match status" value="1"/>
</dbReference>
<comment type="caution">
    <text evidence="8">The sequence shown here is derived from an EMBL/GenBank/DDBJ whole genome shotgun (WGS) entry which is preliminary data.</text>
</comment>
<dbReference type="AlphaFoldDB" id="A0A940X1T6"/>
<comment type="similarity">
    <text evidence="2">Belongs to the UPF0719 family.</text>
</comment>
<dbReference type="PANTHER" id="PTHR40043">
    <property type="entry name" value="UPF0719 INNER MEMBRANE PROTEIN YJFL"/>
    <property type="match status" value="1"/>
</dbReference>
<evidence type="ECO:0000256" key="1">
    <source>
        <dbReference type="ARBA" id="ARBA00004651"/>
    </source>
</evidence>
<accession>A0A940X1T6</accession>
<evidence type="ECO:0000256" key="2">
    <source>
        <dbReference type="ARBA" id="ARBA00005779"/>
    </source>
</evidence>
<keyword evidence="4 7" id="KW-0812">Transmembrane</keyword>
<keyword evidence="3" id="KW-1003">Cell membrane</keyword>
<proteinExistence type="inferred from homology"/>
<feature type="transmembrane region" description="Helical" evidence="7">
    <location>
        <begin position="109"/>
        <end position="129"/>
    </location>
</feature>
<evidence type="ECO:0000256" key="7">
    <source>
        <dbReference type="SAM" id="Phobius"/>
    </source>
</evidence>
<evidence type="ECO:0000256" key="6">
    <source>
        <dbReference type="ARBA" id="ARBA00023136"/>
    </source>
</evidence>
<sequence>MDYLQGFSAFATYFSVGLGFVLLYVVLYLHATPHRELALIREGNVAAAIALAGALLGFALPLSSALRGATSVFDLVIWAGIALVAQMAAYVLVRLLLRGFPARIARGDHAAAVLSAVIHVSVGLVNAAAMSY</sequence>
<evidence type="ECO:0000256" key="4">
    <source>
        <dbReference type="ARBA" id="ARBA00022692"/>
    </source>
</evidence>
<dbReference type="GO" id="GO:0005886">
    <property type="term" value="C:plasma membrane"/>
    <property type="evidence" value="ECO:0007669"/>
    <property type="project" value="UniProtKB-SubCell"/>
</dbReference>
<dbReference type="Pfam" id="PF03994">
    <property type="entry name" value="DUF350"/>
    <property type="match status" value="1"/>
</dbReference>
<comment type="subcellular location">
    <subcellularLocation>
        <location evidence="1">Cell membrane</location>
        <topology evidence="1">Multi-pass membrane protein</topology>
    </subcellularLocation>
</comment>
<dbReference type="Proteomes" id="UP000673447">
    <property type="component" value="Unassembled WGS sequence"/>
</dbReference>
<protein>
    <submittedName>
        <fullName evidence="8">DUF350 domain-containing protein</fullName>
    </submittedName>
</protein>
<dbReference type="RefSeq" id="WP_210536226.1">
    <property type="nucleotide sequence ID" value="NZ_JAGKTC010000002.1"/>
</dbReference>
<gene>
    <name evidence="8" type="ORF">J5837_07840</name>
</gene>
<dbReference type="InterPro" id="IPR007140">
    <property type="entry name" value="DUF350"/>
</dbReference>
<organism evidence="8 9">
    <name type="scientific">Pseudoxanthomonas helianthi</name>
    <dbReference type="NCBI Taxonomy" id="1453541"/>
    <lineage>
        <taxon>Bacteria</taxon>
        <taxon>Pseudomonadati</taxon>
        <taxon>Pseudomonadota</taxon>
        <taxon>Gammaproteobacteria</taxon>
        <taxon>Lysobacterales</taxon>
        <taxon>Lysobacteraceae</taxon>
        <taxon>Pseudoxanthomonas</taxon>
    </lineage>
</organism>
<evidence type="ECO:0000256" key="5">
    <source>
        <dbReference type="ARBA" id="ARBA00022989"/>
    </source>
</evidence>
<keyword evidence="9" id="KW-1185">Reference proteome</keyword>
<keyword evidence="5 7" id="KW-1133">Transmembrane helix</keyword>
<reference evidence="8" key="2">
    <citation type="submission" date="2021-03" db="EMBL/GenBank/DDBJ databases">
        <authorList>
            <person name="Cao W."/>
        </authorList>
    </citation>
    <scope>NUCLEOTIDE SEQUENCE</scope>
    <source>
        <strain evidence="8">110414</strain>
    </source>
</reference>
<evidence type="ECO:0000313" key="9">
    <source>
        <dbReference type="Proteomes" id="UP000673447"/>
    </source>
</evidence>
<feature type="transmembrane region" description="Helical" evidence="7">
    <location>
        <begin position="75"/>
        <end position="97"/>
    </location>
</feature>
<name>A0A940X1T6_9GAMM</name>
<feature type="transmembrane region" description="Helical" evidence="7">
    <location>
        <begin position="43"/>
        <end position="63"/>
    </location>
</feature>
<reference evidence="8" key="1">
    <citation type="journal article" date="2016" name="Int. J. Syst. Evol. Microbiol.">
        <title>Pseudoxanthomonas helianthi sp. nov., isolated from roots of Jerusalem artichoke (Helianthus tuberosus).</title>
        <authorList>
            <person name="Kittiwongwattana C."/>
            <person name="Thawai C."/>
        </authorList>
    </citation>
    <scope>NUCLEOTIDE SEQUENCE</scope>
    <source>
        <strain evidence="8">110414</strain>
    </source>
</reference>